<keyword evidence="1" id="KW-0732">Signal</keyword>
<dbReference type="PANTHER" id="PTHR11319:SF35">
    <property type="entry name" value="OUTER MEMBRANE PROTEIN PMPC-RELATED"/>
    <property type="match status" value="1"/>
</dbReference>
<evidence type="ECO:0000256" key="1">
    <source>
        <dbReference type="SAM" id="SignalP"/>
    </source>
</evidence>
<name>A0A250VB67_STROL</name>
<gene>
    <name evidence="2" type="ORF">SO3561_02833</name>
</gene>
<dbReference type="InterPro" id="IPR011050">
    <property type="entry name" value="Pectin_lyase_fold/virulence"/>
</dbReference>
<feature type="chain" id="PRO_5012242107" evidence="1">
    <location>
        <begin position="28"/>
        <end position="327"/>
    </location>
</feature>
<keyword evidence="3" id="KW-1185">Reference proteome</keyword>
<organism evidence="2 3">
    <name type="scientific">Streptomyces olivochromogenes</name>
    <dbReference type="NCBI Taxonomy" id="1963"/>
    <lineage>
        <taxon>Bacteria</taxon>
        <taxon>Bacillati</taxon>
        <taxon>Actinomycetota</taxon>
        <taxon>Actinomycetes</taxon>
        <taxon>Kitasatosporales</taxon>
        <taxon>Streptomycetaceae</taxon>
        <taxon>Streptomyces</taxon>
    </lineage>
</organism>
<dbReference type="PANTHER" id="PTHR11319">
    <property type="entry name" value="G PROTEIN-COUPLED RECEPTOR-RELATED"/>
    <property type="match status" value="1"/>
</dbReference>
<dbReference type="AlphaFoldDB" id="A0A250VB67"/>
<evidence type="ECO:0000313" key="3">
    <source>
        <dbReference type="Proteomes" id="UP000217446"/>
    </source>
</evidence>
<dbReference type="EMBL" id="BDQI01000004">
    <property type="protein sequence ID" value="GAX51332.1"/>
    <property type="molecule type" value="Genomic_DNA"/>
</dbReference>
<dbReference type="SUPFAM" id="SSF51126">
    <property type="entry name" value="Pectin lyase-like"/>
    <property type="match status" value="1"/>
</dbReference>
<evidence type="ECO:0000313" key="2">
    <source>
        <dbReference type="EMBL" id="GAX51332.1"/>
    </source>
</evidence>
<reference evidence="3" key="1">
    <citation type="submission" date="2017-05" db="EMBL/GenBank/DDBJ databases">
        <title>Streptomyces olivochromogenes NBRC 3561 whole genome shotgun sequence.</title>
        <authorList>
            <person name="Dohra H."/>
            <person name="Kodani S."/>
        </authorList>
    </citation>
    <scope>NUCLEOTIDE SEQUENCE [LARGE SCALE GENOMIC DNA]</scope>
    <source>
        <strain evidence="3">NBRC 3561</strain>
    </source>
</reference>
<dbReference type="STRING" id="1963.AQJ27_17140"/>
<feature type="signal peptide" evidence="1">
    <location>
        <begin position="1"/>
        <end position="27"/>
    </location>
</feature>
<dbReference type="RefSeq" id="WP_235613527.1">
    <property type="nucleotide sequence ID" value="NZ_BDQI01000004.1"/>
</dbReference>
<comment type="caution">
    <text evidence="2">The sequence shown here is derived from an EMBL/GenBank/DDBJ whole genome shotgun (WGS) entry which is preliminary data.</text>
</comment>
<protein>
    <submittedName>
        <fullName evidence="2">CSLREA domain-containing protein</fullName>
    </submittedName>
</protein>
<proteinExistence type="predicted"/>
<dbReference type="Proteomes" id="UP000217446">
    <property type="component" value="Unassembled WGS sequence"/>
</dbReference>
<accession>A0A250VB67</accession>
<sequence>MLRRQLSAVALAMPIVAVLGMGSVANAEPQVSIPCDVNALNNAIVAANNNTGPHTIRLATKCVYNVTTPASTGGLGANALPQITGTVTLLGHNTTIRRDPDASDAFRIAEIDGPNGRLTVDGVTATGGGYLEYAGTYLPTDGATLILRHSTVTNSTANQGGAIYVNQGSTLEVHDSVLRDSAAQRGGAIYNDPRSTTLLDNTKVERNQATQLGGGIFTAGASLTIKKSYIGANRAFEQGGGIYNDRAPMDISSTTIADNRAGQLGGGIANYGSSTLTKTVVQHNSALNGGGIWQAPSPSVLNLVNSRIVDNTPNNCRPISSVPRCTS</sequence>